<proteinExistence type="predicted"/>
<accession>W7EZU9</accession>
<reference evidence="1 2" key="1">
    <citation type="journal article" date="2013" name="PLoS Genet.">
        <title>Comparative genome structure, secondary metabolite, and effector coding capacity across Cochliobolus pathogens.</title>
        <authorList>
            <person name="Condon B.J."/>
            <person name="Leng Y."/>
            <person name="Wu D."/>
            <person name="Bushley K.E."/>
            <person name="Ohm R.A."/>
            <person name="Otillar R."/>
            <person name="Martin J."/>
            <person name="Schackwitz W."/>
            <person name="Grimwood J."/>
            <person name="MohdZainudin N."/>
            <person name="Xue C."/>
            <person name="Wang R."/>
            <person name="Manning V.A."/>
            <person name="Dhillon B."/>
            <person name="Tu Z.J."/>
            <person name="Steffenson B.J."/>
            <person name="Salamov A."/>
            <person name="Sun H."/>
            <person name="Lowry S."/>
            <person name="LaButti K."/>
            <person name="Han J."/>
            <person name="Copeland A."/>
            <person name="Lindquist E."/>
            <person name="Barry K."/>
            <person name="Schmutz J."/>
            <person name="Baker S.E."/>
            <person name="Ciuffetti L.M."/>
            <person name="Grigoriev I.V."/>
            <person name="Zhong S."/>
            <person name="Turgeon B.G."/>
        </authorList>
    </citation>
    <scope>NUCLEOTIDE SEQUENCE [LARGE SCALE GENOMIC DNA]</scope>
    <source>
        <strain evidence="1 2">FI3</strain>
    </source>
</reference>
<dbReference type="AlphaFoldDB" id="W7EZU9"/>
<evidence type="ECO:0000313" key="2">
    <source>
        <dbReference type="Proteomes" id="UP000054337"/>
    </source>
</evidence>
<dbReference type="Proteomes" id="UP000054337">
    <property type="component" value="Unassembled WGS sequence"/>
</dbReference>
<name>W7EZU9_BIPV3</name>
<dbReference type="EMBL" id="KI968699">
    <property type="protein sequence ID" value="EUN31435.1"/>
    <property type="molecule type" value="Genomic_DNA"/>
</dbReference>
<dbReference type="GeneID" id="26251155"/>
<evidence type="ECO:0000313" key="1">
    <source>
        <dbReference type="EMBL" id="EUN31435.1"/>
    </source>
</evidence>
<gene>
    <name evidence="1" type="ORF">COCVIDRAFT_12409</name>
</gene>
<organism evidence="1 2">
    <name type="scientific">Bipolaris victoriae (strain FI3)</name>
    <name type="common">Victoria blight of oats agent</name>
    <name type="synonym">Cochliobolus victoriae</name>
    <dbReference type="NCBI Taxonomy" id="930091"/>
    <lineage>
        <taxon>Eukaryota</taxon>
        <taxon>Fungi</taxon>
        <taxon>Dikarya</taxon>
        <taxon>Ascomycota</taxon>
        <taxon>Pezizomycotina</taxon>
        <taxon>Dothideomycetes</taxon>
        <taxon>Pleosporomycetidae</taxon>
        <taxon>Pleosporales</taxon>
        <taxon>Pleosporineae</taxon>
        <taxon>Pleosporaceae</taxon>
        <taxon>Bipolaris</taxon>
    </lineage>
</organism>
<protein>
    <submittedName>
        <fullName evidence="1">Uncharacterized protein</fullName>
    </submittedName>
</protein>
<dbReference type="RefSeq" id="XP_014560909.1">
    <property type="nucleotide sequence ID" value="XM_014705423.1"/>
</dbReference>
<sequence length="144" mass="15648">MTDIYLRPTLQKNATKLEFIITVVRQSLPEETGGSPSIMAHIPVPPRNVMCSRVWFFVTPCKYKLAVPTSQGNNNQEKGSAGVIQWGSVLIAFKACVSLRCAELVSTGHPTGTRDGDFDNVVARYAVAAILARRLSSGAKPNML</sequence>
<keyword evidence="2" id="KW-1185">Reference proteome</keyword>
<dbReference type="HOGENOM" id="CLU_1796134_0_0_1"/>